<evidence type="ECO:0000256" key="9">
    <source>
        <dbReference type="ARBA" id="ARBA00049244"/>
    </source>
</evidence>
<dbReference type="SMART" id="SM00481">
    <property type="entry name" value="POLIIIAc"/>
    <property type="match status" value="1"/>
</dbReference>
<dbReference type="GO" id="GO:0003887">
    <property type="term" value="F:DNA-directed DNA polymerase activity"/>
    <property type="evidence" value="ECO:0007669"/>
    <property type="project" value="UniProtKB-KW"/>
</dbReference>
<evidence type="ECO:0000256" key="6">
    <source>
        <dbReference type="ARBA" id="ARBA00022695"/>
    </source>
</evidence>
<comment type="similarity">
    <text evidence="2">Belongs to the DNA polymerase type-C family. DnaE subfamily.</text>
</comment>
<sequence length="1196" mass="132472">MADSFVHLHVHTEYSMLDGAAKVGKLTDRAAELGMPAIAMSDHGNLHGAYEFHKKAKGSGVKPIIGIEGYVSPESRFHKQPVFWGEPHQRKSNDQTGLGGDVSASGTYLHKTMWAYTAQGLRNLFRISSLANFEGRMKKYPRMDDELFDLYHEGIIATTGCPSGAVQTRLRLGQYDKALEHAAKYQDIFGKENYFLELMDHGGISIERGVRDDLLRLGKQLGIPPLVTNDSHYVTEDQATAHDALLCVGTNSLISAPDRFRFSGGGYYVRSADEMRGINPTSDVWQDGCKNTLLIAERVESYDDVFAFRDLYAKFPVPEGETEMSWLRKESHRGAAERYGEPVPAHITERIEYELGVIENMGFPGYFLVVADICRYARDNGIWVGPGRGSATGSMVAYVTRITELDPIEHSLLFERFLNPERISPPDVDLDFDERRRGDMIRYVTERYGEENVALIVTFMTIKSKQAVKDSARVLGYPFAVGEKITKAFPPAVMGKEIPLTGVFDPKHDRYAEASELRSLYEDDQDVKRVMDTALGLEGLTRTTGVHAAGVIISSQPLVDVMPVVMRPDDGARITGFDGPSSENMGALKMDFLGLRNLTVLGDAVENIKKNRGVDIDMLNLGLDDKTTYELLARGETLGVFQLDSSMMRDLTKLIAPARFEDISSVLALGRPGPMGANAHVNYALRKAGQQDIVPIHPGLKDALEPILGTTYHLVVYQEQVMAIAQQLAGYTLGGADILRRAMGKKKKEEMDKQWATFSSGMVDNGYTEEMAKAVWDVLEPFSSYGFNKSHTAGYGLVSYWTAYLKANYPAEYMAALLTSVGTNKDRMAIYLAECRRMKLKVLPPDVNESLLRFAAVGDDVRFGLGAVQNVGENAINGIIAARTEQGRFADFNDFLKKVPQIVCNKRTIESLIKAGAFDDLGHPRFGLIQVHDTAIDSVIDVKKKEAMGQDSLFGAFEDADDGSADAFTVIVPDVEWDKKTKLAFEREMLGLYVSDHPLNGAERILEKNRDYTIVQILDGQVDHRGEFRIAGIISGVDKKVTKQGNVWAILKIEDHDGSIEVPCFPQTYQLYGPNLAPDLVVSVTGRIKTRDNGEDATVSFTATGIEFLDISTARADGKTPIVIGLREERVNPDLIDELKRILKAHPGGNPVHLRLEMLNRRIVMINLPDYEVTLEYGAFAGDLKVLLGPTALVEQ</sequence>
<evidence type="ECO:0000256" key="4">
    <source>
        <dbReference type="ARBA" id="ARBA00019114"/>
    </source>
</evidence>
<accession>A0A3N1D9C9</accession>
<dbReference type="InterPro" id="IPR011708">
    <property type="entry name" value="DNA_pol3_alpha_NTPase_dom"/>
</dbReference>
<evidence type="ECO:0000313" key="11">
    <source>
        <dbReference type="EMBL" id="ROO90142.1"/>
    </source>
</evidence>
<dbReference type="GO" id="GO:0006260">
    <property type="term" value="P:DNA replication"/>
    <property type="evidence" value="ECO:0007669"/>
    <property type="project" value="UniProtKB-KW"/>
</dbReference>
<comment type="subcellular location">
    <subcellularLocation>
        <location evidence="1">Cytoplasm</location>
    </subcellularLocation>
</comment>
<dbReference type="Pfam" id="PF02811">
    <property type="entry name" value="PHP"/>
    <property type="match status" value="1"/>
</dbReference>
<dbReference type="SUPFAM" id="SSF89550">
    <property type="entry name" value="PHP domain-like"/>
    <property type="match status" value="1"/>
</dbReference>
<evidence type="ECO:0000256" key="7">
    <source>
        <dbReference type="ARBA" id="ARBA00022705"/>
    </source>
</evidence>
<comment type="catalytic activity">
    <reaction evidence="9">
        <text>DNA(n) + a 2'-deoxyribonucleoside 5'-triphosphate = DNA(n+1) + diphosphate</text>
        <dbReference type="Rhea" id="RHEA:22508"/>
        <dbReference type="Rhea" id="RHEA-COMP:17339"/>
        <dbReference type="Rhea" id="RHEA-COMP:17340"/>
        <dbReference type="ChEBI" id="CHEBI:33019"/>
        <dbReference type="ChEBI" id="CHEBI:61560"/>
        <dbReference type="ChEBI" id="CHEBI:173112"/>
        <dbReference type="EC" id="2.7.7.7"/>
    </reaction>
</comment>
<dbReference type="InterPro" id="IPR004013">
    <property type="entry name" value="PHP_dom"/>
</dbReference>
<keyword evidence="12" id="KW-1185">Reference proteome</keyword>
<evidence type="ECO:0000256" key="3">
    <source>
        <dbReference type="ARBA" id="ARBA00012417"/>
    </source>
</evidence>
<dbReference type="Gene3D" id="3.20.20.140">
    <property type="entry name" value="Metal-dependent hydrolases"/>
    <property type="match status" value="1"/>
</dbReference>
<feature type="domain" description="Polymerase/histidinol phosphatase N-terminal" evidence="10">
    <location>
        <begin position="6"/>
        <end position="73"/>
    </location>
</feature>
<keyword evidence="5" id="KW-0808">Transferase</keyword>
<dbReference type="Gene3D" id="1.10.150.870">
    <property type="match status" value="1"/>
</dbReference>
<dbReference type="NCBIfam" id="TIGR00594">
    <property type="entry name" value="polc"/>
    <property type="match status" value="1"/>
</dbReference>
<dbReference type="Pfam" id="PF17657">
    <property type="entry name" value="DNA_pol3_finger"/>
    <property type="match status" value="1"/>
</dbReference>
<dbReference type="Pfam" id="PF01336">
    <property type="entry name" value="tRNA_anti-codon"/>
    <property type="match status" value="1"/>
</dbReference>
<dbReference type="InterPro" id="IPR016195">
    <property type="entry name" value="Pol/histidinol_Pase-like"/>
</dbReference>
<reference evidence="11 12" key="1">
    <citation type="submission" date="2018-11" db="EMBL/GenBank/DDBJ databases">
        <title>Sequencing the genomes of 1000 actinobacteria strains.</title>
        <authorList>
            <person name="Klenk H.-P."/>
        </authorList>
    </citation>
    <scope>NUCLEOTIDE SEQUENCE [LARGE SCALE GENOMIC DNA]</scope>
    <source>
        <strain evidence="11 12">DSM 44254</strain>
    </source>
</reference>
<dbReference type="CDD" id="cd04485">
    <property type="entry name" value="DnaE_OBF"/>
    <property type="match status" value="1"/>
</dbReference>
<keyword evidence="7" id="KW-0235">DNA replication</keyword>
<protein>
    <recommendedName>
        <fullName evidence="4">DNA polymerase III subunit alpha</fullName>
        <ecNumber evidence="3">2.7.7.7</ecNumber>
    </recommendedName>
</protein>
<dbReference type="InterPro" id="IPR040982">
    <property type="entry name" value="DNA_pol3_finger"/>
</dbReference>
<evidence type="ECO:0000256" key="8">
    <source>
        <dbReference type="ARBA" id="ARBA00022932"/>
    </source>
</evidence>
<dbReference type="NCBIfam" id="NF004226">
    <property type="entry name" value="PRK05673.1"/>
    <property type="match status" value="1"/>
</dbReference>
<keyword evidence="8" id="KW-0239">DNA-directed DNA polymerase</keyword>
<dbReference type="GO" id="GO:0003676">
    <property type="term" value="F:nucleic acid binding"/>
    <property type="evidence" value="ECO:0007669"/>
    <property type="project" value="InterPro"/>
</dbReference>
<dbReference type="OrthoDB" id="9803237at2"/>
<dbReference type="RefSeq" id="WP_123669135.1">
    <property type="nucleotide sequence ID" value="NZ_RJKE01000001.1"/>
</dbReference>
<dbReference type="CDD" id="cd12113">
    <property type="entry name" value="PHP_PolIIIA_DnaE3"/>
    <property type="match status" value="1"/>
</dbReference>
<dbReference type="Proteomes" id="UP000272400">
    <property type="component" value="Unassembled WGS sequence"/>
</dbReference>
<proteinExistence type="inferred from homology"/>
<dbReference type="GO" id="GO:0008408">
    <property type="term" value="F:3'-5' exonuclease activity"/>
    <property type="evidence" value="ECO:0007669"/>
    <property type="project" value="InterPro"/>
</dbReference>
<dbReference type="EMBL" id="RJKE01000001">
    <property type="protein sequence ID" value="ROO90142.1"/>
    <property type="molecule type" value="Genomic_DNA"/>
</dbReference>
<dbReference type="InterPro" id="IPR041931">
    <property type="entry name" value="DNA_pol3_alpha_thumb_dom"/>
</dbReference>
<dbReference type="InterPro" id="IPR003141">
    <property type="entry name" value="Pol/His_phosphatase_N"/>
</dbReference>
<name>A0A3N1D9C9_9ACTN</name>
<dbReference type="Pfam" id="PF07733">
    <property type="entry name" value="DNA_pol3_alpha"/>
    <property type="match status" value="1"/>
</dbReference>
<evidence type="ECO:0000259" key="10">
    <source>
        <dbReference type="SMART" id="SM00481"/>
    </source>
</evidence>
<gene>
    <name evidence="11" type="ORF">EDD29_7858</name>
</gene>
<evidence type="ECO:0000256" key="1">
    <source>
        <dbReference type="ARBA" id="ARBA00004496"/>
    </source>
</evidence>
<organism evidence="11 12">
    <name type="scientific">Actinocorallia herbida</name>
    <dbReference type="NCBI Taxonomy" id="58109"/>
    <lineage>
        <taxon>Bacteria</taxon>
        <taxon>Bacillati</taxon>
        <taxon>Actinomycetota</taxon>
        <taxon>Actinomycetes</taxon>
        <taxon>Streptosporangiales</taxon>
        <taxon>Thermomonosporaceae</taxon>
        <taxon>Actinocorallia</taxon>
    </lineage>
</organism>
<dbReference type="AlphaFoldDB" id="A0A3N1D9C9"/>
<evidence type="ECO:0000313" key="12">
    <source>
        <dbReference type="Proteomes" id="UP000272400"/>
    </source>
</evidence>
<dbReference type="InterPro" id="IPR029460">
    <property type="entry name" value="DNAPol_HHH"/>
</dbReference>
<dbReference type="Pfam" id="PF14579">
    <property type="entry name" value="HHH_6"/>
    <property type="match status" value="1"/>
</dbReference>
<dbReference type="EC" id="2.7.7.7" evidence="3"/>
<dbReference type="InterPro" id="IPR004365">
    <property type="entry name" value="NA-bd_OB_tRNA"/>
</dbReference>
<dbReference type="Gene3D" id="1.10.10.1600">
    <property type="entry name" value="Bacterial DNA polymerase III alpha subunit, thumb domain"/>
    <property type="match status" value="1"/>
</dbReference>
<comment type="caution">
    <text evidence="11">The sequence shown here is derived from an EMBL/GenBank/DDBJ whole genome shotgun (WGS) entry which is preliminary data.</text>
</comment>
<evidence type="ECO:0000256" key="2">
    <source>
        <dbReference type="ARBA" id="ARBA00009496"/>
    </source>
</evidence>
<keyword evidence="6" id="KW-0548">Nucleotidyltransferase</keyword>
<evidence type="ECO:0000256" key="5">
    <source>
        <dbReference type="ARBA" id="ARBA00022679"/>
    </source>
</evidence>
<dbReference type="InterPro" id="IPR004805">
    <property type="entry name" value="DnaE2/DnaE/PolC"/>
</dbReference>
<dbReference type="GO" id="GO:0005737">
    <property type="term" value="C:cytoplasm"/>
    <property type="evidence" value="ECO:0007669"/>
    <property type="project" value="UniProtKB-SubCell"/>
</dbReference>
<dbReference type="PANTHER" id="PTHR32294:SF0">
    <property type="entry name" value="DNA POLYMERASE III SUBUNIT ALPHA"/>
    <property type="match status" value="1"/>
</dbReference>
<dbReference type="PANTHER" id="PTHR32294">
    <property type="entry name" value="DNA POLYMERASE III SUBUNIT ALPHA"/>
    <property type="match status" value="1"/>
</dbReference>